<organism evidence="6">
    <name type="scientific">Selaginella moellendorffii</name>
    <name type="common">Spikemoss</name>
    <dbReference type="NCBI Taxonomy" id="88036"/>
    <lineage>
        <taxon>Eukaryota</taxon>
        <taxon>Viridiplantae</taxon>
        <taxon>Streptophyta</taxon>
        <taxon>Embryophyta</taxon>
        <taxon>Tracheophyta</taxon>
        <taxon>Lycopodiopsida</taxon>
        <taxon>Selaginellales</taxon>
        <taxon>Selaginellaceae</taxon>
        <taxon>Selaginella</taxon>
    </lineage>
</organism>
<accession>D8SIK1</accession>
<evidence type="ECO:0000259" key="4">
    <source>
        <dbReference type="Pfam" id="PF14215"/>
    </source>
</evidence>
<evidence type="ECO:0000256" key="2">
    <source>
        <dbReference type="ARBA" id="ARBA00023163"/>
    </source>
</evidence>
<dbReference type="PANTHER" id="PTHR11514">
    <property type="entry name" value="MYC"/>
    <property type="match status" value="1"/>
</dbReference>
<reference evidence="5 6" key="1">
    <citation type="journal article" date="2011" name="Science">
        <title>The Selaginella genome identifies genetic changes associated with the evolution of vascular plants.</title>
        <authorList>
            <person name="Banks J.A."/>
            <person name="Nishiyama T."/>
            <person name="Hasebe M."/>
            <person name="Bowman J.L."/>
            <person name="Gribskov M."/>
            <person name="dePamphilis C."/>
            <person name="Albert V.A."/>
            <person name="Aono N."/>
            <person name="Aoyama T."/>
            <person name="Ambrose B.A."/>
            <person name="Ashton N.W."/>
            <person name="Axtell M.J."/>
            <person name="Barker E."/>
            <person name="Barker M.S."/>
            <person name="Bennetzen J.L."/>
            <person name="Bonawitz N.D."/>
            <person name="Chapple C."/>
            <person name="Cheng C."/>
            <person name="Correa L.G."/>
            <person name="Dacre M."/>
            <person name="DeBarry J."/>
            <person name="Dreyer I."/>
            <person name="Elias M."/>
            <person name="Engstrom E.M."/>
            <person name="Estelle M."/>
            <person name="Feng L."/>
            <person name="Finet C."/>
            <person name="Floyd S.K."/>
            <person name="Frommer W.B."/>
            <person name="Fujita T."/>
            <person name="Gramzow L."/>
            <person name="Gutensohn M."/>
            <person name="Harholt J."/>
            <person name="Hattori M."/>
            <person name="Heyl A."/>
            <person name="Hirai T."/>
            <person name="Hiwatashi Y."/>
            <person name="Ishikawa M."/>
            <person name="Iwata M."/>
            <person name="Karol K.G."/>
            <person name="Koehler B."/>
            <person name="Kolukisaoglu U."/>
            <person name="Kubo M."/>
            <person name="Kurata T."/>
            <person name="Lalonde S."/>
            <person name="Li K."/>
            <person name="Li Y."/>
            <person name="Litt A."/>
            <person name="Lyons E."/>
            <person name="Manning G."/>
            <person name="Maruyama T."/>
            <person name="Michael T.P."/>
            <person name="Mikami K."/>
            <person name="Miyazaki S."/>
            <person name="Morinaga S."/>
            <person name="Murata T."/>
            <person name="Mueller-Roeber B."/>
            <person name="Nelson D.R."/>
            <person name="Obara M."/>
            <person name="Oguri Y."/>
            <person name="Olmstead R.G."/>
            <person name="Onodera N."/>
            <person name="Petersen B.L."/>
            <person name="Pils B."/>
            <person name="Prigge M."/>
            <person name="Rensing S.A."/>
            <person name="Riano-Pachon D.M."/>
            <person name="Roberts A.W."/>
            <person name="Sato Y."/>
            <person name="Scheller H.V."/>
            <person name="Schulz B."/>
            <person name="Schulz C."/>
            <person name="Shakirov E.V."/>
            <person name="Shibagaki N."/>
            <person name="Shinohara N."/>
            <person name="Shippen D.E."/>
            <person name="Soerensen I."/>
            <person name="Sotooka R."/>
            <person name="Sugimoto N."/>
            <person name="Sugita M."/>
            <person name="Sumikawa N."/>
            <person name="Tanurdzic M."/>
            <person name="Theissen G."/>
            <person name="Ulvskov P."/>
            <person name="Wakazuki S."/>
            <person name="Weng J.K."/>
            <person name="Willats W.W."/>
            <person name="Wipf D."/>
            <person name="Wolf P.G."/>
            <person name="Yang L."/>
            <person name="Zimmer A.D."/>
            <person name="Zhu Q."/>
            <person name="Mitros T."/>
            <person name="Hellsten U."/>
            <person name="Loque D."/>
            <person name="Otillar R."/>
            <person name="Salamov A."/>
            <person name="Schmutz J."/>
            <person name="Shapiro H."/>
            <person name="Lindquist E."/>
            <person name="Lucas S."/>
            <person name="Rokhsar D."/>
            <person name="Grigoriev I.V."/>
        </authorList>
    </citation>
    <scope>NUCLEOTIDE SEQUENCE [LARGE SCALE GENOMIC DNA]</scope>
</reference>
<name>D8SIK1_SELML</name>
<dbReference type="AlphaFoldDB" id="D8SIK1"/>
<protein>
    <recommendedName>
        <fullName evidence="4">Transcription factor MYC/MYB N-terminal domain-containing protein</fullName>
    </recommendedName>
</protein>
<evidence type="ECO:0000313" key="6">
    <source>
        <dbReference type="Proteomes" id="UP000001514"/>
    </source>
</evidence>
<keyword evidence="2" id="KW-0804">Transcription</keyword>
<dbReference type="InterPro" id="IPR025610">
    <property type="entry name" value="MYC/MYB_N"/>
</dbReference>
<dbReference type="InParanoid" id="D8SIK1"/>
<dbReference type="Proteomes" id="UP000001514">
    <property type="component" value="Unassembled WGS sequence"/>
</dbReference>
<keyword evidence="1" id="KW-0805">Transcription regulation</keyword>
<evidence type="ECO:0000256" key="1">
    <source>
        <dbReference type="ARBA" id="ARBA00023015"/>
    </source>
</evidence>
<dbReference type="PANTHER" id="PTHR11514:SF147">
    <property type="entry name" value="TRANSCRIPTION FACTOR MYC_MYB N-TERMINAL DOMAIN-CONTAINING PROTEIN"/>
    <property type="match status" value="1"/>
</dbReference>
<dbReference type="Pfam" id="PF14215">
    <property type="entry name" value="bHLH-MYC_N"/>
    <property type="match status" value="1"/>
</dbReference>
<gene>
    <name evidence="5" type="ORF">SELMODRAFT_445428</name>
</gene>
<dbReference type="GO" id="GO:0003700">
    <property type="term" value="F:DNA-binding transcription factor activity"/>
    <property type="evidence" value="ECO:0007669"/>
    <property type="project" value="InterPro"/>
</dbReference>
<keyword evidence="6" id="KW-1185">Reference proteome</keyword>
<dbReference type="InterPro" id="IPR045084">
    <property type="entry name" value="AIB/MYC-like"/>
</dbReference>
<dbReference type="HOGENOM" id="CLU_1931159_0_0_1"/>
<evidence type="ECO:0000313" key="5">
    <source>
        <dbReference type="EMBL" id="EFJ15511.1"/>
    </source>
</evidence>
<dbReference type="EMBL" id="GL377622">
    <property type="protein sequence ID" value="EFJ15511.1"/>
    <property type="molecule type" value="Genomic_DNA"/>
</dbReference>
<sequence length="131" mass="14639">MDPFNPFQEEVGGGGAIQSTFADMALQHKLTLLVDNSSLCSWTYAIFWQLSSADGQMILGWEDGYFSTTNEKSTQRNEAKQFDADQILRRKVRLVRAPRPVPSRGGLSRGGPCHRPGVVLSPLQVVEFRLR</sequence>
<keyword evidence="3" id="KW-0539">Nucleus</keyword>
<feature type="domain" description="Transcription factor MYC/MYB N-terminal" evidence="4">
    <location>
        <begin position="26"/>
        <end position="82"/>
    </location>
</feature>
<dbReference type="OrthoDB" id="1926382at2759"/>
<dbReference type="Gramene" id="EFJ15511">
    <property type="protein sequence ID" value="EFJ15511"/>
    <property type="gene ID" value="SELMODRAFT_445428"/>
</dbReference>
<dbReference type="KEGG" id="smo:SELMODRAFT_445428"/>
<proteinExistence type="predicted"/>
<evidence type="ECO:0000256" key="3">
    <source>
        <dbReference type="ARBA" id="ARBA00023242"/>
    </source>
</evidence>